<reference evidence="2 3" key="1">
    <citation type="submission" date="2019-04" db="EMBL/GenBank/DDBJ databases">
        <title>Cohnella sp. nov. isolated from preserved vegetables.</title>
        <authorList>
            <person name="Lin S.-Y."/>
            <person name="Hung M.-H."/>
            <person name="Young C.-C."/>
        </authorList>
    </citation>
    <scope>NUCLEOTIDE SEQUENCE [LARGE SCALE GENOMIC DNA]</scope>
    <source>
        <strain evidence="2 3">CC-MHH1044</strain>
    </source>
</reference>
<accession>A0A4S4C737</accession>
<organism evidence="2 3">
    <name type="scientific">Cohnella fermenti</name>
    <dbReference type="NCBI Taxonomy" id="2565925"/>
    <lineage>
        <taxon>Bacteria</taxon>
        <taxon>Bacillati</taxon>
        <taxon>Bacillota</taxon>
        <taxon>Bacilli</taxon>
        <taxon>Bacillales</taxon>
        <taxon>Paenibacillaceae</taxon>
        <taxon>Cohnella</taxon>
    </lineage>
</organism>
<comment type="caution">
    <text evidence="2">The sequence shown here is derived from an EMBL/GenBank/DDBJ whole genome shotgun (WGS) entry which is preliminary data.</text>
</comment>
<dbReference type="RefSeq" id="WP_136368378.1">
    <property type="nucleotide sequence ID" value="NZ_SSOB01000003.1"/>
</dbReference>
<evidence type="ECO:0008006" key="4">
    <source>
        <dbReference type="Google" id="ProtNLM"/>
    </source>
</evidence>
<evidence type="ECO:0000256" key="1">
    <source>
        <dbReference type="SAM" id="SignalP"/>
    </source>
</evidence>
<protein>
    <recommendedName>
        <fullName evidence="4">YtkA-like domain-containing protein</fullName>
    </recommendedName>
</protein>
<dbReference type="EMBL" id="SSOB01000003">
    <property type="protein sequence ID" value="THF83749.1"/>
    <property type="molecule type" value="Genomic_DNA"/>
</dbReference>
<feature type="signal peptide" evidence="1">
    <location>
        <begin position="1"/>
        <end position="32"/>
    </location>
</feature>
<dbReference type="OrthoDB" id="2679563at2"/>
<keyword evidence="1" id="KW-0732">Signal</keyword>
<name>A0A4S4C737_9BACL</name>
<sequence>MRTMKNGRGCGRAARRLAIALPLLLLSIMALAGCAQEDKLRFDEVKLVAEPSEPTAGPDTKLTVQVENGKYKDREATVQIQINSRNTLPQLLDAVREGDDYSVAYAFPKAGDYVITIHMYYSDEEHYEFGKQLKVAGE</sequence>
<dbReference type="Proteomes" id="UP000310636">
    <property type="component" value="Unassembled WGS sequence"/>
</dbReference>
<dbReference type="AlphaFoldDB" id="A0A4S4C737"/>
<evidence type="ECO:0000313" key="2">
    <source>
        <dbReference type="EMBL" id="THF83749.1"/>
    </source>
</evidence>
<keyword evidence="3" id="KW-1185">Reference proteome</keyword>
<feature type="chain" id="PRO_5020917374" description="YtkA-like domain-containing protein" evidence="1">
    <location>
        <begin position="33"/>
        <end position="138"/>
    </location>
</feature>
<evidence type="ECO:0000313" key="3">
    <source>
        <dbReference type="Proteomes" id="UP000310636"/>
    </source>
</evidence>
<gene>
    <name evidence="2" type="ORF">E6C55_03410</name>
</gene>
<proteinExistence type="predicted"/>
<dbReference type="PROSITE" id="PS51257">
    <property type="entry name" value="PROKAR_LIPOPROTEIN"/>
    <property type="match status" value="1"/>
</dbReference>